<dbReference type="Proteomes" id="UP000628669">
    <property type="component" value="Unassembled WGS sequence"/>
</dbReference>
<protein>
    <recommendedName>
        <fullName evidence="4">DUF3221 domain-containing protein</fullName>
    </recommendedName>
</protein>
<keyword evidence="3" id="KW-1185">Reference proteome</keyword>
<evidence type="ECO:0000256" key="1">
    <source>
        <dbReference type="SAM" id="SignalP"/>
    </source>
</evidence>
<dbReference type="RefSeq" id="WP_200247394.1">
    <property type="nucleotide sequence ID" value="NZ_JAENHK010000010.1"/>
</dbReference>
<proteinExistence type="predicted"/>
<gene>
    <name evidence="2" type="ORF">JHL15_16170</name>
</gene>
<feature type="signal peptide" evidence="1">
    <location>
        <begin position="1"/>
        <end position="22"/>
    </location>
</feature>
<evidence type="ECO:0000313" key="2">
    <source>
        <dbReference type="EMBL" id="MBK1897301.1"/>
    </source>
</evidence>
<evidence type="ECO:0000313" key="3">
    <source>
        <dbReference type="Proteomes" id="UP000628669"/>
    </source>
</evidence>
<feature type="chain" id="PRO_5045716290" description="DUF3221 domain-containing protein" evidence="1">
    <location>
        <begin position="23"/>
        <end position="113"/>
    </location>
</feature>
<sequence>MKKILALAILTLGIFNMTSCTAKQSAQSEDKGKDMTIEASGKITKIENGKDGYMATIQDANGKEYVTTISFINLQKSGSTFKRYEVGDSIYVKGPSWKDEQGKVYIKAEQLKQ</sequence>
<dbReference type="EMBL" id="JAENHK010000010">
    <property type="protein sequence ID" value="MBK1897301.1"/>
    <property type="molecule type" value="Genomic_DNA"/>
</dbReference>
<reference evidence="3" key="1">
    <citation type="submission" date="2021-01" db="EMBL/GenBank/DDBJ databases">
        <title>Genome public.</title>
        <authorList>
            <person name="Liu C."/>
            <person name="Sun Q."/>
        </authorList>
    </citation>
    <scope>NUCLEOTIDE SEQUENCE [LARGE SCALE GENOMIC DNA]</scope>
    <source>
        <strain evidence="3">YIM B02567</strain>
    </source>
</reference>
<organism evidence="2 3">
    <name type="scientific">Chryseobacterium paridis</name>
    <dbReference type="NCBI Taxonomy" id="2800328"/>
    <lineage>
        <taxon>Bacteria</taxon>
        <taxon>Pseudomonadati</taxon>
        <taxon>Bacteroidota</taxon>
        <taxon>Flavobacteriia</taxon>
        <taxon>Flavobacteriales</taxon>
        <taxon>Weeksellaceae</taxon>
        <taxon>Chryseobacterium group</taxon>
        <taxon>Chryseobacterium</taxon>
    </lineage>
</organism>
<accession>A0ABS1FXY4</accession>
<evidence type="ECO:0008006" key="4">
    <source>
        <dbReference type="Google" id="ProtNLM"/>
    </source>
</evidence>
<keyword evidence="1" id="KW-0732">Signal</keyword>
<comment type="caution">
    <text evidence="2">The sequence shown here is derived from an EMBL/GenBank/DDBJ whole genome shotgun (WGS) entry which is preliminary data.</text>
</comment>
<name>A0ABS1FXY4_9FLAO</name>
<dbReference type="Gene3D" id="2.40.50.100">
    <property type="match status" value="1"/>
</dbReference>